<evidence type="ECO:0000256" key="8">
    <source>
        <dbReference type="PROSITE-ProRule" id="PRU00284"/>
    </source>
</evidence>
<dbReference type="GO" id="GO:0007165">
    <property type="term" value="P:signal transduction"/>
    <property type="evidence" value="ECO:0007669"/>
    <property type="project" value="UniProtKB-KW"/>
</dbReference>
<keyword evidence="4 9" id="KW-1133">Transmembrane helix</keyword>
<dbReference type="CDD" id="cd11386">
    <property type="entry name" value="MCP_signal"/>
    <property type="match status" value="1"/>
</dbReference>
<gene>
    <name evidence="12" type="ORF">B0T45_22030</name>
</gene>
<evidence type="ECO:0000313" key="12">
    <source>
        <dbReference type="EMBL" id="OQS32278.1"/>
    </source>
</evidence>
<dbReference type="InterPro" id="IPR004090">
    <property type="entry name" value="Chemotax_Me-accpt_rcpt"/>
</dbReference>
<feature type="domain" description="HAMP" evidence="11">
    <location>
        <begin position="226"/>
        <end position="267"/>
    </location>
</feature>
<dbReference type="InterPro" id="IPR033480">
    <property type="entry name" value="sCache_2"/>
</dbReference>
<sequence length="544" mass="57716">MRAGLSLKQRLLLLIFSVIALTCLLGGLVLRSMHQQMMADRQDLIRGQVENALSLVANYEEQAAAGVLPEAEAQRQALLALTRLRFAGKEYFFTLDKGLIWLAHGVNPKLVGKDMHAVKDSSGSSLGDKFDQTLRQGQGKGFAEFVWDKPGSAEPQPKLAYLQSSPRWGWVVGTGLYMDDVWAALRVQLLGVAVQVLLIAAVCGGLGWWLFRSVTRQLGAEPAQTAAVVREIAGGRLDVPVPVWAGDKDSLMANIAHMQQALRQMVADIVASAGELGRLSEEVVSGAQAVADNSQQQSESATSMAASIEELTVSINHISQYAQDARQVSQQSGSLSDEGGEVIAKAVAEMKGISETVDLTAGAISALADKTATISSIMQVIKDIADQTNLLALNAAIEAARAGETGRGFAVVADEVRKLSERTAQATEEIAGMIDEIQLSSDQSRANMSQTVERVRAGLALAEQGGEMIQQIRGSAGQVVQVVRDISHALQEQGIASQDIARHVEQIAQVAAGNAAAATQASSGIQSMDEVTGGLRQTVAGFQV</sequence>
<keyword evidence="3 9" id="KW-0812">Transmembrane</keyword>
<evidence type="ECO:0000256" key="2">
    <source>
        <dbReference type="ARBA" id="ARBA00022475"/>
    </source>
</evidence>
<evidence type="ECO:0000256" key="1">
    <source>
        <dbReference type="ARBA" id="ARBA00004651"/>
    </source>
</evidence>
<keyword evidence="2" id="KW-1003">Cell membrane</keyword>
<dbReference type="PRINTS" id="PR00260">
    <property type="entry name" value="CHEMTRNSDUCR"/>
</dbReference>
<dbReference type="FunFam" id="1.10.287.950:FF:000001">
    <property type="entry name" value="Methyl-accepting chemotaxis sensory transducer"/>
    <property type="match status" value="1"/>
</dbReference>
<dbReference type="EMBL" id="MUKV01000048">
    <property type="protein sequence ID" value="OQS32278.1"/>
    <property type="molecule type" value="Genomic_DNA"/>
</dbReference>
<dbReference type="PANTHER" id="PTHR32089">
    <property type="entry name" value="METHYL-ACCEPTING CHEMOTAXIS PROTEIN MCPB"/>
    <property type="match status" value="1"/>
</dbReference>
<dbReference type="Gene3D" id="3.30.450.20">
    <property type="entry name" value="PAS domain"/>
    <property type="match status" value="1"/>
</dbReference>
<evidence type="ECO:0000256" key="6">
    <source>
        <dbReference type="ARBA" id="ARBA00023224"/>
    </source>
</evidence>
<comment type="subcellular location">
    <subcellularLocation>
        <location evidence="1">Cell membrane</location>
        <topology evidence="1">Multi-pass membrane protein</topology>
    </subcellularLocation>
</comment>
<dbReference type="PROSITE" id="PS50111">
    <property type="entry name" value="CHEMOTAXIS_TRANSDUC_2"/>
    <property type="match status" value="1"/>
</dbReference>
<evidence type="ECO:0000256" key="3">
    <source>
        <dbReference type="ARBA" id="ARBA00022692"/>
    </source>
</evidence>
<evidence type="ECO:0000256" key="5">
    <source>
        <dbReference type="ARBA" id="ARBA00023136"/>
    </source>
</evidence>
<dbReference type="InterPro" id="IPR004089">
    <property type="entry name" value="MCPsignal_dom"/>
</dbReference>
<evidence type="ECO:0000256" key="4">
    <source>
        <dbReference type="ARBA" id="ARBA00022989"/>
    </source>
</evidence>
<evidence type="ECO:0000259" key="10">
    <source>
        <dbReference type="PROSITE" id="PS50111"/>
    </source>
</evidence>
<dbReference type="Proteomes" id="UP000192721">
    <property type="component" value="Unassembled WGS sequence"/>
</dbReference>
<dbReference type="Pfam" id="PF00015">
    <property type="entry name" value="MCPsignal"/>
    <property type="match status" value="1"/>
</dbReference>
<dbReference type="SMART" id="SM01049">
    <property type="entry name" value="Cache_2"/>
    <property type="match status" value="1"/>
</dbReference>
<comment type="caution">
    <text evidence="12">The sequence shown here is derived from an EMBL/GenBank/DDBJ whole genome shotgun (WGS) entry which is preliminary data.</text>
</comment>
<dbReference type="AlphaFoldDB" id="A0A1W0CC45"/>
<dbReference type="SMART" id="SM00283">
    <property type="entry name" value="MA"/>
    <property type="match status" value="1"/>
</dbReference>
<evidence type="ECO:0000256" key="7">
    <source>
        <dbReference type="ARBA" id="ARBA00029447"/>
    </source>
</evidence>
<dbReference type="InterPro" id="IPR003660">
    <property type="entry name" value="HAMP_dom"/>
</dbReference>
<accession>A0A1W0CC45</accession>
<name>A0A1W0CC45_9NEIS</name>
<reference evidence="12 13" key="1">
    <citation type="submission" date="2017-02" db="EMBL/GenBank/DDBJ databases">
        <title>Chromobacterium haemolyticum H5244.</title>
        <authorList>
            <person name="Gulvik C.A."/>
        </authorList>
    </citation>
    <scope>NUCLEOTIDE SEQUENCE [LARGE SCALE GENOMIC DNA]</scope>
    <source>
        <strain evidence="12 13">H5244</strain>
    </source>
</reference>
<feature type="transmembrane region" description="Helical" evidence="9">
    <location>
        <begin position="12"/>
        <end position="30"/>
    </location>
</feature>
<protein>
    <submittedName>
        <fullName evidence="12">Chemotaxis protein</fullName>
    </submittedName>
</protein>
<dbReference type="Gene3D" id="1.10.287.950">
    <property type="entry name" value="Methyl-accepting chemotaxis protein"/>
    <property type="match status" value="1"/>
</dbReference>
<keyword evidence="6 8" id="KW-0807">Transducer</keyword>
<feature type="transmembrane region" description="Helical" evidence="9">
    <location>
        <begin position="187"/>
        <end position="211"/>
    </location>
</feature>
<keyword evidence="5 9" id="KW-0472">Membrane</keyword>
<feature type="domain" description="Methyl-accepting transducer" evidence="10">
    <location>
        <begin position="272"/>
        <end position="508"/>
    </location>
</feature>
<dbReference type="GO" id="GO:0005886">
    <property type="term" value="C:plasma membrane"/>
    <property type="evidence" value="ECO:0007669"/>
    <property type="project" value="UniProtKB-SubCell"/>
</dbReference>
<dbReference type="SUPFAM" id="SSF58104">
    <property type="entry name" value="Methyl-accepting chemotaxis protein (MCP) signaling domain"/>
    <property type="match status" value="1"/>
</dbReference>
<evidence type="ECO:0000313" key="13">
    <source>
        <dbReference type="Proteomes" id="UP000192721"/>
    </source>
</evidence>
<evidence type="ECO:0000256" key="9">
    <source>
        <dbReference type="SAM" id="Phobius"/>
    </source>
</evidence>
<organism evidence="12 13">
    <name type="scientific">Chromobacterium haemolyticum</name>
    <dbReference type="NCBI Taxonomy" id="394935"/>
    <lineage>
        <taxon>Bacteria</taxon>
        <taxon>Pseudomonadati</taxon>
        <taxon>Pseudomonadota</taxon>
        <taxon>Betaproteobacteria</taxon>
        <taxon>Neisseriales</taxon>
        <taxon>Chromobacteriaceae</taxon>
        <taxon>Chromobacterium</taxon>
    </lineage>
</organism>
<dbReference type="PANTHER" id="PTHR32089:SF119">
    <property type="entry name" value="METHYL-ACCEPTING CHEMOTAXIS PROTEIN CTPL"/>
    <property type="match status" value="1"/>
</dbReference>
<dbReference type="PROSITE" id="PS50885">
    <property type="entry name" value="HAMP"/>
    <property type="match status" value="1"/>
</dbReference>
<dbReference type="RefSeq" id="WP_081556986.1">
    <property type="nucleotide sequence ID" value="NZ_MUKV01000048.1"/>
</dbReference>
<proteinExistence type="inferred from homology"/>
<dbReference type="GO" id="GO:0004888">
    <property type="term" value="F:transmembrane signaling receptor activity"/>
    <property type="evidence" value="ECO:0007669"/>
    <property type="project" value="InterPro"/>
</dbReference>
<dbReference type="Pfam" id="PF17200">
    <property type="entry name" value="sCache_2"/>
    <property type="match status" value="1"/>
</dbReference>
<comment type="similarity">
    <text evidence="7">Belongs to the methyl-accepting chemotaxis (MCP) protein family.</text>
</comment>
<dbReference type="GO" id="GO:0006935">
    <property type="term" value="P:chemotaxis"/>
    <property type="evidence" value="ECO:0007669"/>
    <property type="project" value="InterPro"/>
</dbReference>
<evidence type="ECO:0000259" key="11">
    <source>
        <dbReference type="PROSITE" id="PS50885"/>
    </source>
</evidence>